<dbReference type="KEGG" id="pnp:IJ22_02220"/>
<keyword evidence="1" id="KW-0472">Membrane</keyword>
<evidence type="ECO:0000256" key="1">
    <source>
        <dbReference type="SAM" id="Phobius"/>
    </source>
</evidence>
<organism evidence="2 3">
    <name type="scientific">Paenibacillus naphthalenovorans</name>
    <dbReference type="NCBI Taxonomy" id="162209"/>
    <lineage>
        <taxon>Bacteria</taxon>
        <taxon>Bacillati</taxon>
        <taxon>Bacillota</taxon>
        <taxon>Bacilli</taxon>
        <taxon>Bacillales</taxon>
        <taxon>Paenibacillaceae</taxon>
        <taxon>Paenibacillus</taxon>
    </lineage>
</organism>
<dbReference type="PATRIC" id="fig|162209.4.peg.227"/>
<protein>
    <submittedName>
        <fullName evidence="2">Uncharacterized protein</fullName>
    </submittedName>
</protein>
<accession>A0A0U2VAK2</accession>
<keyword evidence="3" id="KW-1185">Reference proteome</keyword>
<dbReference type="Proteomes" id="UP000061660">
    <property type="component" value="Chromosome"/>
</dbReference>
<dbReference type="AlphaFoldDB" id="A0A0U2VAK2"/>
<dbReference type="EMBL" id="CP013652">
    <property type="protein sequence ID" value="ALS20611.1"/>
    <property type="molecule type" value="Genomic_DNA"/>
</dbReference>
<evidence type="ECO:0000313" key="2">
    <source>
        <dbReference type="EMBL" id="ALS20611.1"/>
    </source>
</evidence>
<gene>
    <name evidence="2" type="ORF">IJ22_02220</name>
</gene>
<keyword evidence="1" id="KW-0812">Transmembrane</keyword>
<evidence type="ECO:0000313" key="3">
    <source>
        <dbReference type="Proteomes" id="UP000061660"/>
    </source>
</evidence>
<name>A0A0U2VAK2_9BACL</name>
<reference evidence="3" key="1">
    <citation type="submission" date="2015-12" db="EMBL/GenBank/DDBJ databases">
        <title>Complete genome sequences of two moderately thermophilic Paenibacillus species.</title>
        <authorList>
            <person name="Butler R.III."/>
            <person name="Wang J."/>
            <person name="Stark B.C."/>
            <person name="Pombert J.-F."/>
        </authorList>
    </citation>
    <scope>NUCLEOTIDE SEQUENCE [LARGE SCALE GENOMIC DNA]</scope>
    <source>
        <strain evidence="3">32O-Y</strain>
    </source>
</reference>
<sequence>MEMNRKRLWKLRLIELCCILIMLVILFAFAAVLLWHYHSKPSLTVA</sequence>
<feature type="transmembrane region" description="Helical" evidence="1">
    <location>
        <begin position="12"/>
        <end position="37"/>
    </location>
</feature>
<proteinExistence type="predicted"/>
<reference evidence="2 3" key="2">
    <citation type="journal article" date="2016" name="Genome Announc.">
        <title>Complete Genome Sequences of Two Interactive Moderate Thermophiles, Paenibacillus napthalenovorans 32O-Y and Paenibacillus sp. 32O-W.</title>
        <authorList>
            <person name="Butler R.R.III."/>
            <person name="Wang J."/>
            <person name="Stark B.C."/>
            <person name="Pombert J.F."/>
        </authorList>
    </citation>
    <scope>NUCLEOTIDE SEQUENCE [LARGE SCALE GENOMIC DNA]</scope>
    <source>
        <strain evidence="2 3">32O-Y</strain>
    </source>
</reference>
<keyword evidence="1" id="KW-1133">Transmembrane helix</keyword>